<comment type="pathway">
    <text evidence="2">Plant hormone metabolism; auxin biosynthesis.</text>
</comment>
<dbReference type="InterPro" id="IPR036188">
    <property type="entry name" value="FAD/NAD-bd_sf"/>
</dbReference>
<dbReference type="InterPro" id="IPR001613">
    <property type="entry name" value="Flavin_amine_oxidase"/>
</dbReference>
<dbReference type="GO" id="GO:0009063">
    <property type="term" value="P:amino acid catabolic process"/>
    <property type="evidence" value="ECO:0007669"/>
    <property type="project" value="TreeGrafter"/>
</dbReference>
<dbReference type="AlphaFoldDB" id="A0A8H9IDN0"/>
<organism evidence="11 12">
    <name type="scientific">Paraglaciecola chathamensis</name>
    <dbReference type="NCBI Taxonomy" id="368405"/>
    <lineage>
        <taxon>Bacteria</taxon>
        <taxon>Pseudomonadati</taxon>
        <taxon>Pseudomonadota</taxon>
        <taxon>Gammaproteobacteria</taxon>
        <taxon>Alteromonadales</taxon>
        <taxon>Alteromonadaceae</taxon>
        <taxon>Paraglaciecola</taxon>
    </lineage>
</organism>
<dbReference type="Gene3D" id="3.90.660.10">
    <property type="match status" value="1"/>
</dbReference>
<evidence type="ECO:0000256" key="3">
    <source>
        <dbReference type="ARBA" id="ARBA00005833"/>
    </source>
</evidence>
<evidence type="ECO:0000256" key="5">
    <source>
        <dbReference type="ARBA" id="ARBA00017871"/>
    </source>
</evidence>
<dbReference type="RefSeq" id="WP_191867246.1">
    <property type="nucleotide sequence ID" value="NZ_BMZC01000018.1"/>
</dbReference>
<dbReference type="PANTHER" id="PTHR10742:SF342">
    <property type="entry name" value="AMINE OXIDASE"/>
    <property type="match status" value="1"/>
</dbReference>
<sequence length="469" mass="51434">MHRRQIIKGLAASSLMLGAGGISAPLWASGNHRADVIIIGAGLAGLTSARYLKAQGLKVLLLEARKRVGGRIQTINTHGIHAEVGGLQIGQGYGLMRTFAQQLDLPLVSLGQYAEQNTFVINGQRISADEWPTHPQNSLAASEKNTLPSRLYYQMLSKGPEYALPWDWTSEKYAPLDISLEAYFKQQNISPEALRLMDANINALSLKELSAADAFYRLSLARIGGRGAQKIKGGNSRFIQALADDLKEELNTAKIVTSISQSSDKVAVRCEDGSQYIGKRCIITSPFSALKDVDIKADISPQKRHAIQHAQYTPVTQVHFAVKNQADVSMVQATNLWTDNALGRVFSQVDDAGELRYLTSWINGRQAKALDRLSTSEAVNIVKKALDKHYPGLKGKTEVVHHQSWANERFSKGAYIQFAPGQVQTLVPHMASIEGKLHFAGEHTEFMYSGMESAIVSGQRAAQEVSERL</sequence>
<dbReference type="EC" id="1.13.12.3" evidence="4"/>
<dbReference type="Pfam" id="PF01593">
    <property type="entry name" value="Amino_oxidase"/>
    <property type="match status" value="1"/>
</dbReference>
<keyword evidence="6" id="KW-0560">Oxidoreductase</keyword>
<evidence type="ECO:0000256" key="8">
    <source>
        <dbReference type="ARBA" id="ARBA00047321"/>
    </source>
</evidence>
<feature type="binding site" evidence="9">
    <location>
        <begin position="63"/>
        <end position="64"/>
    </location>
    <ligand>
        <name>FAD</name>
        <dbReference type="ChEBI" id="CHEBI:57692"/>
    </ligand>
</feature>
<evidence type="ECO:0000256" key="1">
    <source>
        <dbReference type="ARBA" id="ARBA00001974"/>
    </source>
</evidence>
<proteinExistence type="inferred from homology"/>
<evidence type="ECO:0000256" key="7">
    <source>
        <dbReference type="ARBA" id="ARBA00023070"/>
    </source>
</evidence>
<dbReference type="Gene3D" id="1.10.405.10">
    <property type="entry name" value="Guanine Nucleotide Dissociation Inhibitor, domain 1"/>
    <property type="match status" value="1"/>
</dbReference>
<dbReference type="SUPFAM" id="SSF51905">
    <property type="entry name" value="FAD/NAD(P)-binding domain"/>
    <property type="match status" value="1"/>
</dbReference>
<comment type="similarity">
    <text evidence="3">Belongs to the tryptophan 2-monooxygenase family.</text>
</comment>
<dbReference type="PRINTS" id="PR00757">
    <property type="entry name" value="AMINEOXDASEF"/>
</dbReference>
<protein>
    <recommendedName>
        <fullName evidence="5">Tryptophan 2-monooxygenase</fullName>
        <ecNumber evidence="4">1.13.12.3</ecNumber>
    </recommendedName>
</protein>
<dbReference type="GO" id="GO:0050361">
    <property type="term" value="F:tryptophan 2-monooxygenase activity"/>
    <property type="evidence" value="ECO:0007669"/>
    <property type="project" value="UniProtKB-EC"/>
</dbReference>
<accession>A0A8H9IDN0</accession>
<gene>
    <name evidence="11" type="primary">yobN</name>
    <name evidence="11" type="ORF">GCM10011274_43880</name>
</gene>
<feature type="binding site" evidence="9">
    <location>
        <position position="442"/>
    </location>
    <ligand>
        <name>FAD</name>
        <dbReference type="ChEBI" id="CHEBI:57692"/>
    </ligand>
</feature>
<dbReference type="GO" id="GO:0009851">
    <property type="term" value="P:auxin biosynthetic process"/>
    <property type="evidence" value="ECO:0007669"/>
    <property type="project" value="UniProtKB-KW"/>
</dbReference>
<evidence type="ECO:0000256" key="6">
    <source>
        <dbReference type="ARBA" id="ARBA00023002"/>
    </source>
</evidence>
<evidence type="ECO:0000256" key="4">
    <source>
        <dbReference type="ARBA" id="ARBA00012535"/>
    </source>
</evidence>
<evidence type="ECO:0000256" key="9">
    <source>
        <dbReference type="PIRSR" id="PIRSR601613-1"/>
    </source>
</evidence>
<feature type="domain" description="Amine oxidase" evidence="10">
    <location>
        <begin position="43"/>
        <end position="465"/>
    </location>
</feature>
<comment type="caution">
    <text evidence="11">The sequence shown here is derived from an EMBL/GenBank/DDBJ whole genome shotgun (WGS) entry which is preliminary data.</text>
</comment>
<reference evidence="11 12" key="1">
    <citation type="journal article" date="2014" name="Int. J. Syst. Evol. Microbiol.">
        <title>Complete genome sequence of Corynebacterium casei LMG S-19264T (=DSM 44701T), isolated from a smear-ripened cheese.</title>
        <authorList>
            <consortium name="US DOE Joint Genome Institute (JGI-PGF)"/>
            <person name="Walter F."/>
            <person name="Albersmeier A."/>
            <person name="Kalinowski J."/>
            <person name="Ruckert C."/>
        </authorList>
    </citation>
    <scope>NUCLEOTIDE SEQUENCE [LARGE SCALE GENOMIC DNA]</scope>
    <source>
        <strain evidence="11 12">KCTC 32337</strain>
    </source>
</reference>
<evidence type="ECO:0000256" key="2">
    <source>
        <dbReference type="ARBA" id="ARBA00004814"/>
    </source>
</evidence>
<dbReference type="Gene3D" id="3.50.50.60">
    <property type="entry name" value="FAD/NAD(P)-binding domain"/>
    <property type="match status" value="1"/>
</dbReference>
<dbReference type="InterPro" id="IPR050281">
    <property type="entry name" value="Flavin_monoamine_oxidase"/>
</dbReference>
<comment type="cofactor">
    <cofactor evidence="1">
        <name>FAD</name>
        <dbReference type="ChEBI" id="CHEBI:57692"/>
    </cofactor>
</comment>
<dbReference type="InterPro" id="IPR002937">
    <property type="entry name" value="Amino_oxidase"/>
</dbReference>
<dbReference type="EMBL" id="BMZC01000018">
    <property type="protein sequence ID" value="GGZ81218.1"/>
    <property type="molecule type" value="Genomic_DNA"/>
</dbReference>
<name>A0A8H9IDN0_9ALTE</name>
<dbReference type="Proteomes" id="UP000622604">
    <property type="component" value="Unassembled WGS sequence"/>
</dbReference>
<dbReference type="GO" id="GO:0001716">
    <property type="term" value="F:L-amino-acid oxidase activity"/>
    <property type="evidence" value="ECO:0007669"/>
    <property type="project" value="TreeGrafter"/>
</dbReference>
<comment type="catalytic activity">
    <reaction evidence="8">
        <text>L-tryptophan + O2 = indole-3-acetamide + CO2 + H2O</text>
        <dbReference type="Rhea" id="RHEA:16165"/>
        <dbReference type="ChEBI" id="CHEBI:15377"/>
        <dbReference type="ChEBI" id="CHEBI:15379"/>
        <dbReference type="ChEBI" id="CHEBI:16031"/>
        <dbReference type="ChEBI" id="CHEBI:16526"/>
        <dbReference type="ChEBI" id="CHEBI:57912"/>
        <dbReference type="EC" id="1.13.12.3"/>
    </reaction>
</comment>
<feature type="binding site" evidence="9">
    <location>
        <position position="256"/>
    </location>
    <ligand>
        <name>FAD</name>
        <dbReference type="ChEBI" id="CHEBI:57692"/>
    </ligand>
</feature>
<evidence type="ECO:0000313" key="12">
    <source>
        <dbReference type="Proteomes" id="UP000622604"/>
    </source>
</evidence>
<evidence type="ECO:0000313" key="11">
    <source>
        <dbReference type="EMBL" id="GGZ81218.1"/>
    </source>
</evidence>
<keyword evidence="7" id="KW-0073">Auxin biosynthesis</keyword>
<dbReference type="SUPFAM" id="SSF54373">
    <property type="entry name" value="FAD-linked reductases, C-terminal domain"/>
    <property type="match status" value="1"/>
</dbReference>
<evidence type="ECO:0000259" key="10">
    <source>
        <dbReference type="Pfam" id="PF01593"/>
    </source>
</evidence>
<dbReference type="PANTHER" id="PTHR10742">
    <property type="entry name" value="FLAVIN MONOAMINE OXIDASE"/>
    <property type="match status" value="1"/>
</dbReference>